<feature type="compositionally biased region" description="Basic and acidic residues" evidence="1">
    <location>
        <begin position="27"/>
        <end position="36"/>
    </location>
</feature>
<dbReference type="VEuPathDB" id="ToxoDB:CSUI_005756"/>
<comment type="caution">
    <text evidence="2">The sequence shown here is derived from an EMBL/GenBank/DDBJ whole genome shotgun (WGS) entry which is preliminary data.</text>
</comment>
<evidence type="ECO:0000313" key="3">
    <source>
        <dbReference type="Proteomes" id="UP000221165"/>
    </source>
</evidence>
<dbReference type="Proteomes" id="UP000221165">
    <property type="component" value="Unassembled WGS sequence"/>
</dbReference>
<organism evidence="2 3">
    <name type="scientific">Cystoisospora suis</name>
    <dbReference type="NCBI Taxonomy" id="483139"/>
    <lineage>
        <taxon>Eukaryota</taxon>
        <taxon>Sar</taxon>
        <taxon>Alveolata</taxon>
        <taxon>Apicomplexa</taxon>
        <taxon>Conoidasida</taxon>
        <taxon>Coccidia</taxon>
        <taxon>Eucoccidiorida</taxon>
        <taxon>Eimeriorina</taxon>
        <taxon>Sarcocystidae</taxon>
        <taxon>Cystoisospora</taxon>
    </lineage>
</organism>
<protein>
    <submittedName>
        <fullName evidence="2">Uncharacterized protein</fullName>
    </submittedName>
</protein>
<evidence type="ECO:0000313" key="2">
    <source>
        <dbReference type="EMBL" id="PHJ20410.1"/>
    </source>
</evidence>
<reference evidence="2 3" key="1">
    <citation type="journal article" date="2017" name="Int. J. Parasitol.">
        <title>The genome of the protozoan parasite Cystoisospora suis and a reverse vaccinology approach to identify vaccine candidates.</title>
        <authorList>
            <person name="Palmieri N."/>
            <person name="Shrestha A."/>
            <person name="Ruttkowski B."/>
            <person name="Beck T."/>
            <person name="Vogl C."/>
            <person name="Tomley F."/>
            <person name="Blake D.P."/>
            <person name="Joachim A."/>
        </authorList>
    </citation>
    <scope>NUCLEOTIDE SEQUENCE [LARGE SCALE GENOMIC DNA]</scope>
    <source>
        <strain evidence="2 3">Wien I</strain>
    </source>
</reference>
<feature type="compositionally biased region" description="Low complexity" evidence="1">
    <location>
        <begin position="39"/>
        <end position="75"/>
    </location>
</feature>
<feature type="non-terminal residue" evidence="2">
    <location>
        <position position="1"/>
    </location>
</feature>
<feature type="compositionally biased region" description="Low complexity" evidence="1">
    <location>
        <begin position="11"/>
        <end position="26"/>
    </location>
</feature>
<sequence>NCQELSTSARGSSGKPPSATAPAGSASERKPVDARLRSSRNSETSRRSSAQASRRNSRVSSAAIAAGAAVGMAEGRNPPSRASSGGSCLWIHY</sequence>
<feature type="region of interest" description="Disordered" evidence="1">
    <location>
        <begin position="1"/>
        <end position="93"/>
    </location>
</feature>
<accession>A0A2C6KIS7</accession>
<name>A0A2C6KIS7_9APIC</name>
<evidence type="ECO:0000256" key="1">
    <source>
        <dbReference type="SAM" id="MobiDB-lite"/>
    </source>
</evidence>
<dbReference type="RefSeq" id="XP_067922098.1">
    <property type="nucleotide sequence ID" value="XM_068065926.1"/>
</dbReference>
<feature type="compositionally biased region" description="Polar residues" evidence="1">
    <location>
        <begin position="1"/>
        <end position="10"/>
    </location>
</feature>
<dbReference type="EMBL" id="MIGC01002776">
    <property type="protein sequence ID" value="PHJ20410.1"/>
    <property type="molecule type" value="Genomic_DNA"/>
</dbReference>
<dbReference type="GeneID" id="94429137"/>
<dbReference type="AlphaFoldDB" id="A0A2C6KIS7"/>
<keyword evidence="3" id="KW-1185">Reference proteome</keyword>
<proteinExistence type="predicted"/>
<gene>
    <name evidence="2" type="ORF">CSUI_005756</name>
</gene>